<dbReference type="PANTHER" id="PTHR12107">
    <property type="entry name" value="VOLTAGE-DEPENDENT CALCIUM CHANNEL GAMMA SUBUNIT"/>
    <property type="match status" value="1"/>
</dbReference>
<keyword evidence="1" id="KW-0812">Transmembrane</keyword>
<feature type="transmembrane region" description="Helical" evidence="1">
    <location>
        <begin position="155"/>
        <end position="176"/>
    </location>
</feature>
<dbReference type="Gene3D" id="1.20.140.150">
    <property type="match status" value="1"/>
</dbReference>
<evidence type="ECO:0000313" key="3">
    <source>
        <dbReference type="Proteomes" id="UP001608902"/>
    </source>
</evidence>
<comment type="caution">
    <text evidence="2">The sequence shown here is derived from an EMBL/GenBank/DDBJ whole genome shotgun (WGS) entry which is preliminary data.</text>
</comment>
<keyword evidence="1" id="KW-1133">Transmembrane helix</keyword>
<proteinExistence type="predicted"/>
<evidence type="ECO:0000313" key="2">
    <source>
        <dbReference type="EMBL" id="MFH4973626.1"/>
    </source>
</evidence>
<dbReference type="InterPro" id="IPR051072">
    <property type="entry name" value="CACNG_subunit"/>
</dbReference>
<feature type="transmembrane region" description="Helical" evidence="1">
    <location>
        <begin position="239"/>
        <end position="261"/>
    </location>
</feature>
<evidence type="ECO:0000256" key="1">
    <source>
        <dbReference type="SAM" id="Phobius"/>
    </source>
</evidence>
<accession>A0ABD6E354</accession>
<keyword evidence="3" id="KW-1185">Reference proteome</keyword>
<organism evidence="2 3">
    <name type="scientific">Gnathostoma spinigerum</name>
    <dbReference type="NCBI Taxonomy" id="75299"/>
    <lineage>
        <taxon>Eukaryota</taxon>
        <taxon>Metazoa</taxon>
        <taxon>Ecdysozoa</taxon>
        <taxon>Nematoda</taxon>
        <taxon>Chromadorea</taxon>
        <taxon>Rhabditida</taxon>
        <taxon>Spirurina</taxon>
        <taxon>Gnathostomatomorpha</taxon>
        <taxon>Gnathostomatoidea</taxon>
        <taxon>Gnathostomatidae</taxon>
        <taxon>Gnathostoma</taxon>
    </lineage>
</organism>
<dbReference type="EMBL" id="JBGFUD010000090">
    <property type="protein sequence ID" value="MFH4973626.1"/>
    <property type="molecule type" value="Genomic_DNA"/>
</dbReference>
<protein>
    <submittedName>
        <fullName evidence="2">Uncharacterized protein</fullName>
    </submittedName>
</protein>
<feature type="transmembrane region" description="Helical" evidence="1">
    <location>
        <begin position="188"/>
        <end position="209"/>
    </location>
</feature>
<sequence length="359" mass="40345">MNGIKGSQSCNEDGVIYQAAVVEEYQAFLKQFIRAIIEARCTDKLLWSITSVIGIIVICLHTIPLITNSWVYLTEPRSFGEKNENGDLVEIVFHYNCGYFQMCRALQTNGTLQMKDIDTHIPRTEREYQCRWNPIFTGKDLTDFSTATLAIQSRLYIPALMHGFGATVCFFAFYLGIHGHLKKSPKSLVSAILYICGGLVILMGVLQFVCVVDDELAPRMKPNAAGEPSKFTFRYGYSFFFSALSFLPLQMCACFNAFLYFRRYPSAVEKMNVVPGLEAKIRRAEFDRALGLPSFDPVKRGSLCALYPPQSSRASSISVTHSLIPAPPTPKLISRVIGSDFRSELRVDGYKNRLCVVVR</sequence>
<keyword evidence="1" id="KW-0472">Membrane</keyword>
<reference evidence="2 3" key="1">
    <citation type="submission" date="2024-08" db="EMBL/GenBank/DDBJ databases">
        <title>Gnathostoma spinigerum genome.</title>
        <authorList>
            <person name="Gonzalez-Bertolin B."/>
            <person name="Monzon S."/>
            <person name="Zaballos A."/>
            <person name="Jimenez P."/>
            <person name="Dekumyoy P."/>
            <person name="Varona S."/>
            <person name="Cuesta I."/>
            <person name="Sumanam S."/>
            <person name="Adisakwattana P."/>
            <person name="Gasser R.B."/>
            <person name="Hernandez-Gonzalez A."/>
            <person name="Young N.D."/>
            <person name="Perteguer M.J."/>
        </authorList>
    </citation>
    <scope>NUCLEOTIDE SEQUENCE [LARGE SCALE GENOMIC DNA]</scope>
    <source>
        <strain evidence="2">AL3</strain>
        <tissue evidence="2">Liver</tissue>
    </source>
</reference>
<dbReference type="AlphaFoldDB" id="A0ABD6E354"/>
<dbReference type="PANTHER" id="PTHR12107:SF6">
    <property type="entry name" value="STARGAZIN (MAMMALIAN CALCIUM CHANNEL) HOMOLOG"/>
    <property type="match status" value="1"/>
</dbReference>
<name>A0ABD6E354_9BILA</name>
<dbReference type="Proteomes" id="UP001608902">
    <property type="component" value="Unassembled WGS sequence"/>
</dbReference>
<feature type="transmembrane region" description="Helical" evidence="1">
    <location>
        <begin position="45"/>
        <end position="66"/>
    </location>
</feature>
<gene>
    <name evidence="2" type="ORF">AB6A40_000335</name>
</gene>